<name>A0A9X3FBQ3_9BACT</name>
<dbReference type="InterPro" id="IPR050325">
    <property type="entry name" value="Prot/Nucl_acid_deglycase"/>
</dbReference>
<dbReference type="Pfam" id="PF01965">
    <property type="entry name" value="DJ-1_PfpI"/>
    <property type="match status" value="1"/>
</dbReference>
<dbReference type="InterPro" id="IPR029062">
    <property type="entry name" value="Class_I_gatase-like"/>
</dbReference>
<dbReference type="CDD" id="cd03135">
    <property type="entry name" value="GATase1_DJ-1"/>
    <property type="match status" value="1"/>
</dbReference>
<accession>A0A9X3FBQ3</accession>
<reference evidence="2" key="1">
    <citation type="submission" date="2022-11" db="EMBL/GenBank/DDBJ databases">
        <title>Marilongibacter aestuarii gen. nov., sp. nov., isolated from tidal flat sediment.</title>
        <authorList>
            <person name="Jiayan W."/>
        </authorList>
    </citation>
    <scope>NUCLEOTIDE SEQUENCE</scope>
    <source>
        <strain evidence="2">Z1-6</strain>
    </source>
</reference>
<dbReference type="AlphaFoldDB" id="A0A9X3FBQ3"/>
<protein>
    <submittedName>
        <fullName evidence="2">DJ-1/PfpI family protein</fullName>
    </submittedName>
</protein>
<gene>
    <name evidence="2" type="ORF">OU798_18350</name>
</gene>
<proteinExistence type="predicted"/>
<dbReference type="PANTHER" id="PTHR48094:SF5">
    <property type="entry name" value="PROTEIN DJ-1 HOMOLOG"/>
    <property type="match status" value="1"/>
</dbReference>
<sequence>MEPTKKVLLLLANGFEVFEASVFIDVMGWNLVEGDGSTELFTCGCKKEIKSSFKQRFLPDYLIGDIDINSFDALAIPGGFEVYGFYNDAYSDKFLDVIRGFKAQNKPIASVCVGALPIAKSGVLKNKKGTTYNSPVRRTALKDFGVDVLDQPIVHDDHIITSWNPSTAVDVALLLLENLTSKTNADNVRHLMGFDVY</sequence>
<feature type="domain" description="DJ-1/PfpI" evidence="1">
    <location>
        <begin position="5"/>
        <end position="177"/>
    </location>
</feature>
<dbReference type="SUPFAM" id="SSF52317">
    <property type="entry name" value="Class I glutamine amidotransferase-like"/>
    <property type="match status" value="1"/>
</dbReference>
<dbReference type="PANTHER" id="PTHR48094">
    <property type="entry name" value="PROTEIN/NUCLEIC ACID DEGLYCASE DJ-1-RELATED"/>
    <property type="match status" value="1"/>
</dbReference>
<dbReference type="RefSeq" id="WP_343334647.1">
    <property type="nucleotide sequence ID" value="NZ_JAPOHD010000048.1"/>
</dbReference>
<keyword evidence="3" id="KW-1185">Reference proteome</keyword>
<comment type="caution">
    <text evidence="2">The sequence shown here is derived from an EMBL/GenBank/DDBJ whole genome shotgun (WGS) entry which is preliminary data.</text>
</comment>
<dbReference type="EMBL" id="JAPOHD010000048">
    <property type="protein sequence ID" value="MCY1722321.1"/>
    <property type="molecule type" value="Genomic_DNA"/>
</dbReference>
<evidence type="ECO:0000313" key="2">
    <source>
        <dbReference type="EMBL" id="MCY1722321.1"/>
    </source>
</evidence>
<dbReference type="GO" id="GO:0005737">
    <property type="term" value="C:cytoplasm"/>
    <property type="evidence" value="ECO:0007669"/>
    <property type="project" value="TreeGrafter"/>
</dbReference>
<evidence type="ECO:0000259" key="1">
    <source>
        <dbReference type="Pfam" id="PF01965"/>
    </source>
</evidence>
<organism evidence="2 3">
    <name type="scientific">Draconibacterium aestuarii</name>
    <dbReference type="NCBI Taxonomy" id="2998507"/>
    <lineage>
        <taxon>Bacteria</taxon>
        <taxon>Pseudomonadati</taxon>
        <taxon>Bacteroidota</taxon>
        <taxon>Bacteroidia</taxon>
        <taxon>Marinilabiliales</taxon>
        <taxon>Prolixibacteraceae</taxon>
        <taxon>Draconibacterium</taxon>
    </lineage>
</organism>
<dbReference type="Proteomes" id="UP001145087">
    <property type="component" value="Unassembled WGS sequence"/>
</dbReference>
<dbReference type="InterPro" id="IPR002818">
    <property type="entry name" value="DJ-1/PfpI"/>
</dbReference>
<evidence type="ECO:0000313" key="3">
    <source>
        <dbReference type="Proteomes" id="UP001145087"/>
    </source>
</evidence>
<dbReference type="Gene3D" id="3.40.50.880">
    <property type="match status" value="1"/>
</dbReference>